<feature type="signal peptide" evidence="1">
    <location>
        <begin position="1"/>
        <end position="19"/>
    </location>
</feature>
<organism evidence="2">
    <name type="scientific">Ganoderma boninense</name>
    <dbReference type="NCBI Taxonomy" id="34458"/>
    <lineage>
        <taxon>Eukaryota</taxon>
        <taxon>Fungi</taxon>
        <taxon>Dikarya</taxon>
        <taxon>Basidiomycota</taxon>
        <taxon>Agaricomycotina</taxon>
        <taxon>Agaricomycetes</taxon>
        <taxon>Polyporales</taxon>
        <taxon>Polyporaceae</taxon>
        <taxon>Ganoderma</taxon>
    </lineage>
</organism>
<keyword evidence="1" id="KW-0732">Signal</keyword>
<reference evidence="2" key="1">
    <citation type="submission" date="2019-10" db="EMBL/GenBank/DDBJ databases">
        <authorList>
            <person name="Nor Muhammad N."/>
        </authorList>
    </citation>
    <scope>NUCLEOTIDE SEQUENCE</scope>
</reference>
<feature type="chain" id="PRO_5023916077" evidence="1">
    <location>
        <begin position="20"/>
        <end position="108"/>
    </location>
</feature>
<evidence type="ECO:0000256" key="1">
    <source>
        <dbReference type="SAM" id="SignalP"/>
    </source>
</evidence>
<accession>A0A5K1K7C6</accession>
<protein>
    <submittedName>
        <fullName evidence="2">Mixed-linked glucanase</fullName>
    </submittedName>
</protein>
<name>A0A5K1K7C6_9APHY</name>
<dbReference type="AlphaFoldDB" id="A0A5K1K7C6"/>
<gene>
    <name evidence="2" type="primary">C0NFK7</name>
</gene>
<evidence type="ECO:0000313" key="2">
    <source>
        <dbReference type="EMBL" id="VWP01872.1"/>
    </source>
</evidence>
<proteinExistence type="predicted"/>
<sequence length="108" mass="11871">MRACILLASVILTSFPCRQQEFTHLRATGCAVHRPFSSPMNREKSPEDKDVPDYTAVRSQDAVDEGYAVVGAERARGMDRVPKARKKDLAIALELDLLPASQVSVTKA</sequence>
<dbReference type="EMBL" id="LR729740">
    <property type="protein sequence ID" value="VWP01872.1"/>
    <property type="molecule type" value="Genomic_DNA"/>
</dbReference>